<protein>
    <submittedName>
        <fullName evidence="1">Uncharacterized protein</fullName>
    </submittedName>
</protein>
<gene>
    <name evidence="1" type="ORF">M9H77_25977</name>
</gene>
<dbReference type="EMBL" id="CM044706">
    <property type="protein sequence ID" value="KAI5657184.1"/>
    <property type="molecule type" value="Genomic_DNA"/>
</dbReference>
<proteinExistence type="predicted"/>
<organism evidence="1 2">
    <name type="scientific">Catharanthus roseus</name>
    <name type="common">Madagascar periwinkle</name>
    <name type="synonym">Vinca rosea</name>
    <dbReference type="NCBI Taxonomy" id="4058"/>
    <lineage>
        <taxon>Eukaryota</taxon>
        <taxon>Viridiplantae</taxon>
        <taxon>Streptophyta</taxon>
        <taxon>Embryophyta</taxon>
        <taxon>Tracheophyta</taxon>
        <taxon>Spermatophyta</taxon>
        <taxon>Magnoliopsida</taxon>
        <taxon>eudicotyledons</taxon>
        <taxon>Gunneridae</taxon>
        <taxon>Pentapetalae</taxon>
        <taxon>asterids</taxon>
        <taxon>lamiids</taxon>
        <taxon>Gentianales</taxon>
        <taxon>Apocynaceae</taxon>
        <taxon>Rauvolfioideae</taxon>
        <taxon>Vinceae</taxon>
        <taxon>Catharanthinae</taxon>
        <taxon>Catharanthus</taxon>
    </lineage>
</organism>
<keyword evidence="2" id="KW-1185">Reference proteome</keyword>
<name>A0ACC0A991_CATRO</name>
<dbReference type="Proteomes" id="UP001060085">
    <property type="component" value="Linkage Group LG06"/>
</dbReference>
<evidence type="ECO:0000313" key="1">
    <source>
        <dbReference type="EMBL" id="KAI5657184.1"/>
    </source>
</evidence>
<comment type="caution">
    <text evidence="1">The sequence shown here is derived from an EMBL/GenBank/DDBJ whole genome shotgun (WGS) entry which is preliminary data.</text>
</comment>
<sequence>MNEEKWFLREKSWHLRGFKPHMEKLEERVFFTSSTLFVLVARRKQAVTAHRKVTTAAVTLLKQFDDLGRKIKDPLTPTQQDPPTRTYQDPLTQKDARSDALTSSTAPTT</sequence>
<reference evidence="2" key="1">
    <citation type="journal article" date="2023" name="Nat. Plants">
        <title>Single-cell RNA sequencing provides a high-resolution roadmap for understanding the multicellular compartmentation of specialized metabolism.</title>
        <authorList>
            <person name="Sun S."/>
            <person name="Shen X."/>
            <person name="Li Y."/>
            <person name="Li Y."/>
            <person name="Wang S."/>
            <person name="Li R."/>
            <person name="Zhang H."/>
            <person name="Shen G."/>
            <person name="Guo B."/>
            <person name="Wei J."/>
            <person name="Xu J."/>
            <person name="St-Pierre B."/>
            <person name="Chen S."/>
            <person name="Sun C."/>
        </authorList>
    </citation>
    <scope>NUCLEOTIDE SEQUENCE [LARGE SCALE GENOMIC DNA]</scope>
</reference>
<evidence type="ECO:0000313" key="2">
    <source>
        <dbReference type="Proteomes" id="UP001060085"/>
    </source>
</evidence>
<accession>A0ACC0A991</accession>